<protein>
    <submittedName>
        <fullName evidence="6">Prepilin-type N-terminal cleavage/methylation domain-containing protein</fullName>
    </submittedName>
</protein>
<keyword evidence="5" id="KW-1133">Transmembrane helix</keyword>
<evidence type="ECO:0000256" key="2">
    <source>
        <dbReference type="ARBA" id="ARBA00004418"/>
    </source>
</evidence>
<name>A0ABX7S579_9BACT</name>
<evidence type="ECO:0000313" key="6">
    <source>
        <dbReference type="EMBL" id="QTA37289.1"/>
    </source>
</evidence>
<dbReference type="InterPro" id="IPR012902">
    <property type="entry name" value="N_methyl_site"/>
</dbReference>
<evidence type="ECO:0000256" key="4">
    <source>
        <dbReference type="ARBA" id="ARBA00023237"/>
    </source>
</evidence>
<dbReference type="EMBL" id="CP071446">
    <property type="protein sequence ID" value="QTA37289.1"/>
    <property type="molecule type" value="Genomic_DNA"/>
</dbReference>
<dbReference type="NCBIfam" id="TIGR02532">
    <property type="entry name" value="IV_pilin_GFxxxE"/>
    <property type="match status" value="1"/>
</dbReference>
<accession>A0ABX7S579</accession>
<evidence type="ECO:0000313" key="7">
    <source>
        <dbReference type="Proteomes" id="UP000671862"/>
    </source>
</evidence>
<feature type="transmembrane region" description="Helical" evidence="5">
    <location>
        <begin position="6"/>
        <end position="28"/>
    </location>
</feature>
<gene>
    <name evidence="6" type="ORF">JYK00_05975</name>
</gene>
<keyword evidence="5" id="KW-0472">Membrane</keyword>
<dbReference type="Pfam" id="PF07963">
    <property type="entry name" value="N_methyl"/>
    <property type="match status" value="1"/>
</dbReference>
<proteinExistence type="predicted"/>
<organism evidence="6 7">
    <name type="scientific">Thermosipho ferrireducens</name>
    <dbReference type="NCBI Taxonomy" id="2571116"/>
    <lineage>
        <taxon>Bacteria</taxon>
        <taxon>Thermotogati</taxon>
        <taxon>Thermotogota</taxon>
        <taxon>Thermotogae</taxon>
        <taxon>Thermotogales</taxon>
        <taxon>Fervidobacteriaceae</taxon>
        <taxon>Thermosipho</taxon>
    </lineage>
</organism>
<dbReference type="RefSeq" id="WP_207566014.1">
    <property type="nucleotide sequence ID" value="NZ_CP071446.1"/>
</dbReference>
<dbReference type="SUPFAM" id="SSF54523">
    <property type="entry name" value="Pili subunits"/>
    <property type="match status" value="1"/>
</dbReference>
<reference evidence="6 7" key="1">
    <citation type="submission" date="2021-03" db="EMBL/GenBank/DDBJ databases">
        <title>Thermosipho ferrireducens sp.nov., an anaerobic thermophilic iron-reducing bacterium isolated from a deep-sea hydrothermal sulfide deposits.</title>
        <authorList>
            <person name="Zeng X."/>
            <person name="Chen Y."/>
            <person name="Shao Z."/>
        </authorList>
    </citation>
    <scope>NUCLEOTIDE SEQUENCE [LARGE SCALE GENOMIC DNA]</scope>
    <source>
        <strain evidence="6 7">JL129W03</strain>
    </source>
</reference>
<keyword evidence="4" id="KW-0998">Cell outer membrane</keyword>
<keyword evidence="7" id="KW-1185">Reference proteome</keyword>
<keyword evidence="5" id="KW-0812">Transmembrane</keyword>
<evidence type="ECO:0000256" key="5">
    <source>
        <dbReference type="SAM" id="Phobius"/>
    </source>
</evidence>
<keyword evidence="3" id="KW-0574">Periplasm</keyword>
<comment type="subcellular location">
    <subcellularLocation>
        <location evidence="1">Cell outer membrane</location>
        <topology evidence="1">Single-pass membrane protein</topology>
    </subcellularLocation>
    <subcellularLocation>
        <location evidence="2">Periplasm</location>
    </subcellularLocation>
</comment>
<dbReference type="Proteomes" id="UP000671862">
    <property type="component" value="Chromosome"/>
</dbReference>
<dbReference type="InterPro" id="IPR045584">
    <property type="entry name" value="Pilin-like"/>
</dbReference>
<sequence>MSKLKGFTLIEILIVLVIISIISGIFFLNANEIFVRLSSEAKLINLQENIYFLLSLARKESVDTQPIKIEYKNHKIRVFKDTNLDGIPDSSIITEIKVPDNIEIIFNGISVTEINDMYAIDGIFTKYIGNYKFDLSYQNCEFKVKDSRSQKIIKIINSLPVTE</sequence>
<evidence type="ECO:0000256" key="3">
    <source>
        <dbReference type="ARBA" id="ARBA00022764"/>
    </source>
</evidence>
<evidence type="ECO:0000256" key="1">
    <source>
        <dbReference type="ARBA" id="ARBA00004203"/>
    </source>
</evidence>